<accession>A0A9D6Z039</accession>
<comment type="caution">
    <text evidence="2">The sequence shown here is derived from an EMBL/GenBank/DDBJ whole genome shotgun (WGS) entry which is preliminary data.</text>
</comment>
<dbReference type="AlphaFoldDB" id="A0A9D6Z039"/>
<feature type="signal peptide" evidence="1">
    <location>
        <begin position="1"/>
        <end position="26"/>
    </location>
</feature>
<gene>
    <name evidence="2" type="ORF">HY912_08590</name>
</gene>
<evidence type="ECO:0000256" key="1">
    <source>
        <dbReference type="SAM" id="SignalP"/>
    </source>
</evidence>
<dbReference type="EMBL" id="JACRDE010000232">
    <property type="protein sequence ID" value="MBI5249538.1"/>
    <property type="molecule type" value="Genomic_DNA"/>
</dbReference>
<keyword evidence="1" id="KW-0732">Signal</keyword>
<dbReference type="InterPro" id="IPR036249">
    <property type="entry name" value="Thioredoxin-like_sf"/>
</dbReference>
<evidence type="ECO:0000313" key="2">
    <source>
        <dbReference type="EMBL" id="MBI5249538.1"/>
    </source>
</evidence>
<feature type="chain" id="PRO_5039709266" description="Thioredoxin family protein" evidence="1">
    <location>
        <begin position="27"/>
        <end position="61"/>
    </location>
</feature>
<evidence type="ECO:0008006" key="4">
    <source>
        <dbReference type="Google" id="ProtNLM"/>
    </source>
</evidence>
<sequence length="61" mass="6827">MRINSVLMVAVVLVVQTMLMPPPTSAEGQEQKIKWADNFDQALSLAQAQKKPILLDFFNPN</sequence>
<dbReference type="Gene3D" id="3.40.30.10">
    <property type="entry name" value="Glutaredoxin"/>
    <property type="match status" value="1"/>
</dbReference>
<evidence type="ECO:0000313" key="3">
    <source>
        <dbReference type="Proteomes" id="UP000807825"/>
    </source>
</evidence>
<dbReference type="Proteomes" id="UP000807825">
    <property type="component" value="Unassembled WGS sequence"/>
</dbReference>
<dbReference type="SUPFAM" id="SSF52833">
    <property type="entry name" value="Thioredoxin-like"/>
    <property type="match status" value="1"/>
</dbReference>
<name>A0A9D6Z039_9BACT</name>
<protein>
    <recommendedName>
        <fullName evidence="4">Thioredoxin family protein</fullName>
    </recommendedName>
</protein>
<organism evidence="2 3">
    <name type="scientific">Desulfomonile tiedjei</name>
    <dbReference type="NCBI Taxonomy" id="2358"/>
    <lineage>
        <taxon>Bacteria</taxon>
        <taxon>Pseudomonadati</taxon>
        <taxon>Thermodesulfobacteriota</taxon>
        <taxon>Desulfomonilia</taxon>
        <taxon>Desulfomonilales</taxon>
        <taxon>Desulfomonilaceae</taxon>
        <taxon>Desulfomonile</taxon>
    </lineage>
</organism>
<proteinExistence type="predicted"/>
<reference evidence="2" key="1">
    <citation type="submission" date="2020-07" db="EMBL/GenBank/DDBJ databases">
        <title>Huge and variable diversity of episymbiotic CPR bacteria and DPANN archaea in groundwater ecosystems.</title>
        <authorList>
            <person name="He C.Y."/>
            <person name="Keren R."/>
            <person name="Whittaker M."/>
            <person name="Farag I.F."/>
            <person name="Doudna J."/>
            <person name="Cate J.H.D."/>
            <person name="Banfield J.F."/>
        </authorList>
    </citation>
    <scope>NUCLEOTIDE SEQUENCE</scope>
    <source>
        <strain evidence="2">NC_groundwater_1664_Pr3_B-0.1um_52_9</strain>
    </source>
</reference>